<evidence type="ECO:0000256" key="4">
    <source>
        <dbReference type="ARBA" id="ARBA00023242"/>
    </source>
</evidence>
<dbReference type="InterPro" id="IPR008422">
    <property type="entry name" value="KN_HD"/>
</dbReference>
<dbReference type="OrthoDB" id="10056939at2759"/>
<feature type="compositionally biased region" description="Basic and acidic residues" evidence="6">
    <location>
        <begin position="191"/>
        <end position="201"/>
    </location>
</feature>
<evidence type="ECO:0000313" key="8">
    <source>
        <dbReference type="EMBL" id="PWZ02526.1"/>
    </source>
</evidence>
<sequence>MVSSLSARPVSSVRDQQTSPALSSLGSTPLLGSRSHPSVPASASASISEPLRRSAGAASELSNRSPLLDDRQSSPGAGSLRSSELSHDRSSIYSFGHRSASTALTAPSIDGDRLPPISTLDFAKHSRHPTFDSQTRWLDSKMSGGEKDQSTSSRRSPAPPMLPSIQPASSTPLNGARRPGSPAGRMSNHSAEWDMHSDRGSPRIGGARFAARPITTAGSSAGPHAYPSDYPASPRSASGRPVEAYRDGAYLRDAHAPYAQDRESSPALSSRKRKASLSSDLPPPSRAPLDRMERAGGRVWTDDYPARGDYYGASDRAYYRGHADRADAAERGYAGSYGASRDAAYAHRYSGHDEEPGYSPHRLRASSPAARAEYATAAAGPGRGGYGYDAPPPPASNPSAGYASRRPDRFSPVSSARSPPYASRPGPPGVSASYDPYGRGPPHSSYGGRGPSPAPYGAEGRPQLPPLSSRPMPGGGPAGGYGPGPGAARGRYTPPLGDAGPPLRRSLSPEVHADYPEPFYPDRRLYFARERITDPEMDAYYASGAHLKPRYADPGYDHHYGGPHARAYSAGAGPMSKNGTGPLPPMVPPPPGHMGMRPMDGPGAYPPGPYGEYPGHGPRDLHGGMVGDPRGGPVRPLLAVPATHVPPGPSAGIAPPPRRRGKLPKPVTDLLKTWLLEHAAHPYPTEDEKRSLCSMTGLTLSQVSNWFINARRRILLPSGANGSPNGSATAAQVKAAFSADSSSPPPHDV</sequence>
<dbReference type="AlphaFoldDB" id="A0A317XW47"/>
<gene>
    <name evidence="8" type="ORF">BCV70DRAFT_1702</name>
</gene>
<evidence type="ECO:0000256" key="5">
    <source>
        <dbReference type="PROSITE-ProRule" id="PRU00108"/>
    </source>
</evidence>
<feature type="region of interest" description="Disordered" evidence="6">
    <location>
        <begin position="643"/>
        <end position="662"/>
    </location>
</feature>
<evidence type="ECO:0000256" key="2">
    <source>
        <dbReference type="ARBA" id="ARBA00023125"/>
    </source>
</evidence>
<feature type="DNA-binding region" description="Homeobox" evidence="5">
    <location>
        <begin position="656"/>
        <end position="714"/>
    </location>
</feature>
<feature type="compositionally biased region" description="Polar residues" evidence="6">
    <location>
        <begin position="73"/>
        <end position="83"/>
    </location>
</feature>
<feature type="compositionally biased region" description="Gly residues" evidence="6">
    <location>
        <begin position="473"/>
        <end position="487"/>
    </location>
</feature>
<reference evidence="8 9" key="1">
    <citation type="journal article" date="2018" name="Mol. Biol. Evol.">
        <title>Broad Genomic Sampling Reveals a Smut Pathogenic Ancestry of the Fungal Clade Ustilaginomycotina.</title>
        <authorList>
            <person name="Kijpornyongpan T."/>
            <person name="Mondo S.J."/>
            <person name="Barry K."/>
            <person name="Sandor L."/>
            <person name="Lee J."/>
            <person name="Lipzen A."/>
            <person name="Pangilinan J."/>
            <person name="LaButti K."/>
            <person name="Hainaut M."/>
            <person name="Henrissat B."/>
            <person name="Grigoriev I.V."/>
            <person name="Spatafora J.W."/>
            <person name="Aime M.C."/>
        </authorList>
    </citation>
    <scope>NUCLEOTIDE SEQUENCE [LARGE SCALE GENOMIC DNA]</scope>
    <source>
        <strain evidence="8 9">MCA 3645</strain>
    </source>
</reference>
<keyword evidence="9" id="KW-1185">Reference proteome</keyword>
<keyword evidence="4 5" id="KW-0539">Nucleus</keyword>
<dbReference type="CDD" id="cd00086">
    <property type="entry name" value="homeodomain"/>
    <property type="match status" value="1"/>
</dbReference>
<feature type="region of interest" description="Disordered" evidence="6">
    <location>
        <begin position="1"/>
        <end position="91"/>
    </location>
</feature>
<feature type="compositionally biased region" description="Low complexity" evidence="6">
    <location>
        <begin position="411"/>
        <end position="424"/>
    </location>
</feature>
<dbReference type="SMART" id="SM00389">
    <property type="entry name" value="HOX"/>
    <property type="match status" value="1"/>
</dbReference>
<dbReference type="GO" id="GO:0006355">
    <property type="term" value="P:regulation of DNA-templated transcription"/>
    <property type="evidence" value="ECO:0007669"/>
    <property type="project" value="InterPro"/>
</dbReference>
<evidence type="ECO:0000313" key="9">
    <source>
        <dbReference type="Proteomes" id="UP000246740"/>
    </source>
</evidence>
<feature type="region of interest" description="Disordered" evidence="6">
    <location>
        <begin position="125"/>
        <end position="318"/>
    </location>
</feature>
<evidence type="ECO:0000256" key="6">
    <source>
        <dbReference type="SAM" id="MobiDB-lite"/>
    </source>
</evidence>
<dbReference type="Proteomes" id="UP000246740">
    <property type="component" value="Unassembled WGS sequence"/>
</dbReference>
<feature type="domain" description="Homeobox" evidence="7">
    <location>
        <begin position="654"/>
        <end position="713"/>
    </location>
</feature>
<dbReference type="PROSITE" id="PS50071">
    <property type="entry name" value="HOMEOBOX_2"/>
    <property type="match status" value="1"/>
</dbReference>
<dbReference type="InterPro" id="IPR050224">
    <property type="entry name" value="TALE_homeobox"/>
</dbReference>
<organism evidence="8 9">
    <name type="scientific">Testicularia cyperi</name>
    <dbReference type="NCBI Taxonomy" id="1882483"/>
    <lineage>
        <taxon>Eukaryota</taxon>
        <taxon>Fungi</taxon>
        <taxon>Dikarya</taxon>
        <taxon>Basidiomycota</taxon>
        <taxon>Ustilaginomycotina</taxon>
        <taxon>Ustilaginomycetes</taxon>
        <taxon>Ustilaginales</taxon>
        <taxon>Anthracoideaceae</taxon>
        <taxon>Testicularia</taxon>
    </lineage>
</organism>
<dbReference type="Pfam" id="PF05920">
    <property type="entry name" value="Homeobox_KN"/>
    <property type="match status" value="1"/>
</dbReference>
<feature type="region of interest" description="Disordered" evidence="6">
    <location>
        <begin position="347"/>
        <end position="515"/>
    </location>
</feature>
<evidence type="ECO:0000256" key="3">
    <source>
        <dbReference type="ARBA" id="ARBA00023155"/>
    </source>
</evidence>
<comment type="similarity">
    <text evidence="1">Belongs to the TALE/M-ATYP homeobox family.</text>
</comment>
<dbReference type="EMBL" id="KZ819188">
    <property type="protein sequence ID" value="PWZ02526.1"/>
    <property type="molecule type" value="Genomic_DNA"/>
</dbReference>
<feature type="compositionally biased region" description="Low complexity" evidence="6">
    <location>
        <begin position="365"/>
        <end position="380"/>
    </location>
</feature>
<evidence type="ECO:0000259" key="7">
    <source>
        <dbReference type="PROSITE" id="PS50071"/>
    </source>
</evidence>
<dbReference type="SUPFAM" id="SSF46689">
    <property type="entry name" value="Homeodomain-like"/>
    <property type="match status" value="1"/>
</dbReference>
<accession>A0A317XW47</accession>
<feature type="region of interest" description="Disordered" evidence="6">
    <location>
        <begin position="719"/>
        <end position="749"/>
    </location>
</feature>
<dbReference type="Gene3D" id="1.10.10.60">
    <property type="entry name" value="Homeodomain-like"/>
    <property type="match status" value="1"/>
</dbReference>
<feature type="compositionally biased region" description="Polar residues" evidence="6">
    <location>
        <begin position="720"/>
        <end position="730"/>
    </location>
</feature>
<protein>
    <recommendedName>
        <fullName evidence="7">Homeobox domain-containing protein</fullName>
    </recommendedName>
</protein>
<feature type="compositionally biased region" description="Basic and acidic residues" evidence="6">
    <location>
        <begin position="288"/>
        <end position="306"/>
    </location>
</feature>
<feature type="compositionally biased region" description="Basic and acidic residues" evidence="6">
    <location>
        <begin position="243"/>
        <end position="264"/>
    </location>
</feature>
<dbReference type="STRING" id="1882483.A0A317XW47"/>
<proteinExistence type="inferred from homology"/>
<comment type="subcellular location">
    <subcellularLocation>
        <location evidence="5">Nucleus</location>
    </subcellularLocation>
</comment>
<dbReference type="InterPro" id="IPR001356">
    <property type="entry name" value="HD"/>
</dbReference>
<evidence type="ECO:0000256" key="1">
    <source>
        <dbReference type="ARBA" id="ARBA00005800"/>
    </source>
</evidence>
<dbReference type="GO" id="GO:0003677">
    <property type="term" value="F:DNA binding"/>
    <property type="evidence" value="ECO:0007669"/>
    <property type="project" value="UniProtKB-UniRule"/>
</dbReference>
<keyword evidence="2 5" id="KW-0238">DNA-binding</keyword>
<name>A0A317XW47_9BASI</name>
<keyword evidence="3 5" id="KW-0371">Homeobox</keyword>
<feature type="compositionally biased region" description="Low complexity" evidence="6">
    <location>
        <begin position="18"/>
        <end position="49"/>
    </location>
</feature>
<dbReference type="GO" id="GO:0005634">
    <property type="term" value="C:nucleus"/>
    <property type="evidence" value="ECO:0007669"/>
    <property type="project" value="UniProtKB-SubCell"/>
</dbReference>
<dbReference type="InterPro" id="IPR009057">
    <property type="entry name" value="Homeodomain-like_sf"/>
</dbReference>
<dbReference type="InParanoid" id="A0A317XW47"/>
<dbReference type="PANTHER" id="PTHR11850">
    <property type="entry name" value="HOMEOBOX PROTEIN TRANSCRIPTION FACTORS"/>
    <property type="match status" value="1"/>
</dbReference>